<dbReference type="PANTHER" id="PTHR31235">
    <property type="entry name" value="PEROXIDASE 25-RELATED"/>
    <property type="match status" value="1"/>
</dbReference>
<dbReference type="Pfam" id="PF00141">
    <property type="entry name" value="peroxidase"/>
    <property type="match status" value="1"/>
</dbReference>
<organism evidence="17 18">
    <name type="scientific">Rhynchospora pubera</name>
    <dbReference type="NCBI Taxonomy" id="906938"/>
    <lineage>
        <taxon>Eukaryota</taxon>
        <taxon>Viridiplantae</taxon>
        <taxon>Streptophyta</taxon>
        <taxon>Embryophyta</taxon>
        <taxon>Tracheophyta</taxon>
        <taxon>Spermatophyta</taxon>
        <taxon>Magnoliopsida</taxon>
        <taxon>Liliopsida</taxon>
        <taxon>Poales</taxon>
        <taxon>Cyperaceae</taxon>
        <taxon>Cyperoideae</taxon>
        <taxon>Rhynchosporeae</taxon>
        <taxon>Rhynchospora</taxon>
    </lineage>
</organism>
<sequence>MESRALVLLLVPLASLFLLLGSTSAQLSVNYYSKTCPNAEEIVRKEMIQILSVAPSFAGPFLRLHFHDCFVRGCDGSVLLDSTPGNKAEKKALPN</sequence>
<dbReference type="InterPro" id="IPR019794">
    <property type="entry name" value="Peroxidases_AS"/>
</dbReference>
<feature type="active site" description="Proton acceptor" evidence="10">
    <location>
        <position position="67"/>
    </location>
</feature>
<feature type="binding site" evidence="11">
    <location>
        <position position="71"/>
    </location>
    <ligand>
        <name>Ca(2+)</name>
        <dbReference type="ChEBI" id="CHEBI:29108"/>
        <label>1</label>
    </ligand>
</feature>
<keyword evidence="5 11" id="KW-0479">Metal-binding</keyword>
<evidence type="ECO:0000256" key="6">
    <source>
        <dbReference type="ARBA" id="ARBA00022837"/>
    </source>
</evidence>
<keyword evidence="7" id="KW-0560">Oxidoreductase</keyword>
<comment type="caution">
    <text evidence="17">The sequence shown here is derived from an EMBL/GenBank/DDBJ whole genome shotgun (WGS) entry which is preliminary data.</text>
</comment>
<feature type="binding site" evidence="11">
    <location>
        <position position="77"/>
    </location>
    <ligand>
        <name>Ca(2+)</name>
        <dbReference type="ChEBI" id="CHEBI:29108"/>
        <label>1</label>
    </ligand>
</feature>
<evidence type="ECO:0000256" key="8">
    <source>
        <dbReference type="ARBA" id="ARBA00023004"/>
    </source>
</evidence>
<evidence type="ECO:0000313" key="18">
    <source>
        <dbReference type="Proteomes" id="UP001140206"/>
    </source>
</evidence>
<dbReference type="EMBL" id="JAMFTS010000003">
    <property type="protein sequence ID" value="KAJ4782722.1"/>
    <property type="molecule type" value="Genomic_DNA"/>
</dbReference>
<evidence type="ECO:0000256" key="9">
    <source>
        <dbReference type="ARBA" id="ARBA00023324"/>
    </source>
</evidence>
<keyword evidence="8" id="KW-0408">Iron</keyword>
<evidence type="ECO:0000256" key="12">
    <source>
        <dbReference type="PIRSR" id="PIRSR600823-4"/>
    </source>
</evidence>
<evidence type="ECO:0000256" key="2">
    <source>
        <dbReference type="ARBA" id="ARBA00001970"/>
    </source>
</evidence>
<dbReference type="Gene3D" id="1.10.520.10">
    <property type="match status" value="1"/>
</dbReference>
<evidence type="ECO:0000256" key="1">
    <source>
        <dbReference type="ARBA" id="ARBA00000189"/>
    </source>
</evidence>
<name>A0AAV8END6_9POAL</name>
<evidence type="ECO:0000256" key="11">
    <source>
        <dbReference type="PIRSR" id="PIRSR600823-3"/>
    </source>
</evidence>
<evidence type="ECO:0000256" key="4">
    <source>
        <dbReference type="ARBA" id="ARBA00022617"/>
    </source>
</evidence>
<protein>
    <submittedName>
        <fullName evidence="17">Peroxidase</fullName>
    </submittedName>
</protein>
<keyword evidence="9" id="KW-0376">Hydrogen peroxide</keyword>
<dbReference type="Proteomes" id="UP001140206">
    <property type="component" value="Chromosome 3"/>
</dbReference>
<dbReference type="PRINTS" id="PR00461">
    <property type="entry name" value="PLPEROXIDASE"/>
</dbReference>
<feature type="binding site" evidence="11">
    <location>
        <position position="89"/>
    </location>
    <ligand>
        <name>Ca(2+)</name>
        <dbReference type="ChEBI" id="CHEBI:29108"/>
        <label>1</label>
    </ligand>
</feature>
<proteinExistence type="inferred from homology"/>
<keyword evidence="15" id="KW-0732">Signal</keyword>
<evidence type="ECO:0000256" key="10">
    <source>
        <dbReference type="PIRSR" id="PIRSR600823-1"/>
    </source>
</evidence>
<feature type="binding site" evidence="11">
    <location>
        <position position="68"/>
    </location>
    <ligand>
        <name>Ca(2+)</name>
        <dbReference type="ChEBI" id="CHEBI:29108"/>
        <label>1</label>
    </ligand>
</feature>
<dbReference type="GO" id="GO:0140825">
    <property type="term" value="F:lactoperoxidase activity"/>
    <property type="evidence" value="ECO:0007669"/>
    <property type="project" value="UniProtKB-EC"/>
</dbReference>
<feature type="chain" id="PRO_5043642116" evidence="15">
    <location>
        <begin position="26"/>
        <end position="95"/>
    </location>
</feature>
<gene>
    <name evidence="17" type="ORF">LUZ62_066979</name>
</gene>
<evidence type="ECO:0000256" key="13">
    <source>
        <dbReference type="PIRSR" id="PIRSR600823-5"/>
    </source>
</evidence>
<evidence type="ECO:0000256" key="7">
    <source>
        <dbReference type="ARBA" id="ARBA00023002"/>
    </source>
</evidence>
<dbReference type="SUPFAM" id="SSF48113">
    <property type="entry name" value="Heme-dependent peroxidases"/>
    <property type="match status" value="1"/>
</dbReference>
<reference evidence="17" key="1">
    <citation type="submission" date="2022-08" db="EMBL/GenBank/DDBJ databases">
        <authorList>
            <person name="Marques A."/>
        </authorList>
    </citation>
    <scope>NUCLEOTIDE SEQUENCE</scope>
    <source>
        <strain evidence="17">RhyPub2mFocal</strain>
        <tissue evidence="17">Leaves</tissue>
    </source>
</reference>
<feature type="binding site" evidence="11">
    <location>
        <position position="73"/>
    </location>
    <ligand>
        <name>Ca(2+)</name>
        <dbReference type="ChEBI" id="CHEBI:29108"/>
        <label>1</label>
    </ligand>
</feature>
<comment type="catalytic activity">
    <reaction evidence="1">
        <text>2 a phenolic donor + H2O2 = 2 a phenolic radical donor + 2 H2O</text>
        <dbReference type="Rhea" id="RHEA:56136"/>
        <dbReference type="ChEBI" id="CHEBI:15377"/>
        <dbReference type="ChEBI" id="CHEBI:16240"/>
        <dbReference type="ChEBI" id="CHEBI:139520"/>
        <dbReference type="ChEBI" id="CHEBI:139521"/>
        <dbReference type="EC" id="1.11.1.7"/>
    </reaction>
</comment>
<dbReference type="AlphaFoldDB" id="A0AAV8END6"/>
<evidence type="ECO:0000256" key="15">
    <source>
        <dbReference type="SAM" id="SignalP"/>
    </source>
</evidence>
<dbReference type="PROSITE" id="PS00436">
    <property type="entry name" value="PEROXIDASE_2"/>
    <property type="match status" value="1"/>
</dbReference>
<evidence type="ECO:0000256" key="3">
    <source>
        <dbReference type="ARBA" id="ARBA00022559"/>
    </source>
</evidence>
<dbReference type="InterPro" id="IPR010255">
    <property type="entry name" value="Haem_peroxidase_sf"/>
</dbReference>
<comment type="cofactor">
    <cofactor evidence="2">
        <name>heme b</name>
        <dbReference type="ChEBI" id="CHEBI:60344"/>
    </cofactor>
</comment>
<keyword evidence="13" id="KW-1015">Disulfide bond</keyword>
<comment type="cofactor">
    <cofactor evidence="11">
        <name>Ca(2+)</name>
        <dbReference type="ChEBI" id="CHEBI:29108"/>
    </cofactor>
    <text evidence="11">Binds 2 calcium ions per subunit.</text>
</comment>
<evidence type="ECO:0000313" key="17">
    <source>
        <dbReference type="EMBL" id="KAJ4782722.1"/>
    </source>
</evidence>
<keyword evidence="6 11" id="KW-0106">Calcium</keyword>
<feature type="disulfide bond" evidence="13">
    <location>
        <begin position="69"/>
        <end position="74"/>
    </location>
</feature>
<comment type="similarity">
    <text evidence="14">Belongs to the peroxidase family.</text>
</comment>
<evidence type="ECO:0000256" key="14">
    <source>
        <dbReference type="RuleBase" id="RU004241"/>
    </source>
</evidence>
<feature type="domain" description="Plant heme peroxidase family profile" evidence="16">
    <location>
        <begin position="26"/>
        <end position="95"/>
    </location>
</feature>
<dbReference type="InterPro" id="IPR002016">
    <property type="entry name" value="Haem_peroxidase"/>
</dbReference>
<feature type="signal peptide" evidence="15">
    <location>
        <begin position="1"/>
        <end position="25"/>
    </location>
</feature>
<dbReference type="GO" id="GO:0042744">
    <property type="term" value="P:hydrogen peroxide catabolic process"/>
    <property type="evidence" value="ECO:0007669"/>
    <property type="project" value="UniProtKB-KW"/>
</dbReference>
<keyword evidence="3 17" id="KW-0575">Peroxidase</keyword>
<evidence type="ECO:0000256" key="5">
    <source>
        <dbReference type="ARBA" id="ARBA00022723"/>
    </source>
</evidence>
<feature type="site" description="Transition state stabilizer" evidence="12">
    <location>
        <position position="63"/>
    </location>
</feature>
<feature type="binding site" evidence="11">
    <location>
        <position position="75"/>
    </location>
    <ligand>
        <name>Ca(2+)</name>
        <dbReference type="ChEBI" id="CHEBI:29108"/>
        <label>1</label>
    </ligand>
</feature>
<dbReference type="GO" id="GO:0046872">
    <property type="term" value="F:metal ion binding"/>
    <property type="evidence" value="ECO:0007669"/>
    <property type="project" value="UniProtKB-KW"/>
</dbReference>
<dbReference type="InterPro" id="IPR000823">
    <property type="entry name" value="Peroxidase_pln"/>
</dbReference>
<keyword evidence="4" id="KW-0349">Heme</keyword>
<dbReference type="GO" id="GO:0006979">
    <property type="term" value="P:response to oxidative stress"/>
    <property type="evidence" value="ECO:0007669"/>
    <property type="project" value="InterPro"/>
</dbReference>
<accession>A0AAV8END6</accession>
<dbReference type="PROSITE" id="PS50873">
    <property type="entry name" value="PEROXIDASE_4"/>
    <property type="match status" value="1"/>
</dbReference>
<dbReference type="GO" id="GO:0020037">
    <property type="term" value="F:heme binding"/>
    <property type="evidence" value="ECO:0007669"/>
    <property type="project" value="InterPro"/>
</dbReference>
<keyword evidence="18" id="KW-1185">Reference proteome</keyword>
<evidence type="ECO:0000259" key="16">
    <source>
        <dbReference type="PROSITE" id="PS50873"/>
    </source>
</evidence>